<dbReference type="PROSITE" id="PS51178">
    <property type="entry name" value="PASTA"/>
    <property type="match status" value="1"/>
</dbReference>
<reference evidence="4" key="1">
    <citation type="submission" date="2016-08" db="EMBL/GenBank/DDBJ databases">
        <authorList>
            <person name="Varghese N."/>
            <person name="Submissions Spin"/>
        </authorList>
    </citation>
    <scope>NUCLEOTIDE SEQUENCE [LARGE SCALE GENOMIC DNA]</scope>
    <source>
        <strain evidence="4">R-53094</strain>
    </source>
</reference>
<dbReference type="Gene3D" id="3.30.10.20">
    <property type="match status" value="1"/>
</dbReference>
<dbReference type="SMART" id="SM00740">
    <property type="entry name" value="PASTA"/>
    <property type="match status" value="1"/>
</dbReference>
<evidence type="ECO:0000313" key="3">
    <source>
        <dbReference type="EMBL" id="SCB90247.1"/>
    </source>
</evidence>
<organism evidence="3 4">
    <name type="scientific">Weissella bombi</name>
    <dbReference type="NCBI Taxonomy" id="1505725"/>
    <lineage>
        <taxon>Bacteria</taxon>
        <taxon>Bacillati</taxon>
        <taxon>Bacillota</taxon>
        <taxon>Bacilli</taxon>
        <taxon>Lactobacillales</taxon>
        <taxon>Lactobacillaceae</taxon>
        <taxon>Weissella</taxon>
    </lineage>
</organism>
<name>A0A1C4A6J0_9LACO</name>
<sequence>MGKIQLIGKAVKIAAPFVIKAAPAVMEQVNKITEQQKEKKKDYIKIPDVLSLPVDEATEVLTKYHFNYSLIKLPADQKLASRAANTVLKITPKSGSNVDPNTFVKLYYADEVIVNESIQKQHDMLAKKSMAKDKRKKQIKHVVDKAKSFSKH</sequence>
<dbReference type="AlphaFoldDB" id="A0A1C4A6J0"/>
<dbReference type="OrthoDB" id="2300363at2"/>
<protein>
    <submittedName>
        <fullName evidence="3">PASTA domain-containing protein</fullName>
    </submittedName>
</protein>
<dbReference type="RefSeq" id="WP_092462088.1">
    <property type="nucleotide sequence ID" value="NZ_BJEE01000001.1"/>
</dbReference>
<feature type="region of interest" description="Disordered" evidence="1">
    <location>
        <begin position="129"/>
        <end position="152"/>
    </location>
</feature>
<dbReference type="EMBL" id="FMAO01000004">
    <property type="protein sequence ID" value="SCB90247.1"/>
    <property type="molecule type" value="Genomic_DNA"/>
</dbReference>
<feature type="domain" description="PASTA" evidence="2">
    <location>
        <begin position="40"/>
        <end position="110"/>
    </location>
</feature>
<accession>A0A1C4A6J0</accession>
<evidence type="ECO:0000313" key="4">
    <source>
        <dbReference type="Proteomes" id="UP000199268"/>
    </source>
</evidence>
<evidence type="ECO:0000256" key="1">
    <source>
        <dbReference type="SAM" id="MobiDB-lite"/>
    </source>
</evidence>
<feature type="compositionally biased region" description="Basic and acidic residues" evidence="1">
    <location>
        <begin position="141"/>
        <end position="152"/>
    </location>
</feature>
<proteinExistence type="predicted"/>
<evidence type="ECO:0000259" key="2">
    <source>
        <dbReference type="PROSITE" id="PS51178"/>
    </source>
</evidence>
<dbReference type="Pfam" id="PF03793">
    <property type="entry name" value="PASTA"/>
    <property type="match status" value="1"/>
</dbReference>
<dbReference type="Proteomes" id="UP000199268">
    <property type="component" value="Unassembled WGS sequence"/>
</dbReference>
<gene>
    <name evidence="3" type="ORF">GA0061074_10436</name>
</gene>
<dbReference type="CDD" id="cd06577">
    <property type="entry name" value="PASTA_pknB"/>
    <property type="match status" value="1"/>
</dbReference>
<keyword evidence="4" id="KW-1185">Reference proteome</keyword>
<dbReference type="STRING" id="1505725.GA0061074_10436"/>
<dbReference type="InterPro" id="IPR005543">
    <property type="entry name" value="PASTA_dom"/>
</dbReference>